<feature type="transmembrane region" description="Helical" evidence="1">
    <location>
        <begin position="42"/>
        <end position="61"/>
    </location>
</feature>
<dbReference type="InterPro" id="IPR007251">
    <property type="entry name" value="Iron_permease_Fet4"/>
</dbReference>
<comment type="caution">
    <text evidence="2">The sequence shown here is derived from an EMBL/GenBank/DDBJ whole genome shotgun (WGS) entry which is preliminary data.</text>
</comment>
<protein>
    <submittedName>
        <fullName evidence="2">Low affinity iron permease family protein</fullName>
    </submittedName>
</protein>
<keyword evidence="1" id="KW-1133">Transmembrane helix</keyword>
<dbReference type="RefSeq" id="WP_316019854.1">
    <property type="nucleotide sequence ID" value="NZ_JAWDID010000033.1"/>
</dbReference>
<sequence>MNWFDELSTGCARFAGRPAMLLIALALSLAGAVAFLSGSDHFLGGASLAISTVTLLLLPILQATQNRDGAALQAKIDELIRAHEGARNSLIGVEARSDEEIEKARCSEEKHSG</sequence>
<dbReference type="Proteomes" id="UP001254257">
    <property type="component" value="Unassembled WGS sequence"/>
</dbReference>
<keyword evidence="3" id="KW-1185">Reference proteome</keyword>
<reference evidence="2 3" key="1">
    <citation type="submission" date="2023-09" db="EMBL/GenBank/DDBJ databases">
        <title>Whole genome shotgun sequencing (WGS) of Bosea sp. ZW T0_25, isolated from stored onions (Allium cepa).</title>
        <authorList>
            <person name="Stoll D.A."/>
            <person name="Huch M."/>
        </authorList>
    </citation>
    <scope>NUCLEOTIDE SEQUENCE [LARGE SCALE GENOMIC DNA]</scope>
    <source>
        <strain evidence="2 3">ZW T0_25</strain>
    </source>
</reference>
<name>A0ABU3SCD9_9HYPH</name>
<evidence type="ECO:0000313" key="3">
    <source>
        <dbReference type="Proteomes" id="UP001254257"/>
    </source>
</evidence>
<keyword evidence="1" id="KW-0812">Transmembrane</keyword>
<feature type="transmembrane region" description="Helical" evidence="1">
    <location>
        <begin position="19"/>
        <end position="36"/>
    </location>
</feature>
<organism evidence="2 3">
    <name type="scientific">Bosea rubneri</name>
    <dbReference type="NCBI Taxonomy" id="3075434"/>
    <lineage>
        <taxon>Bacteria</taxon>
        <taxon>Pseudomonadati</taxon>
        <taxon>Pseudomonadota</taxon>
        <taxon>Alphaproteobacteria</taxon>
        <taxon>Hyphomicrobiales</taxon>
        <taxon>Boseaceae</taxon>
        <taxon>Bosea</taxon>
    </lineage>
</organism>
<evidence type="ECO:0000313" key="2">
    <source>
        <dbReference type="EMBL" id="MDU0342057.1"/>
    </source>
</evidence>
<dbReference type="EMBL" id="JAWDID010000033">
    <property type="protein sequence ID" value="MDU0342057.1"/>
    <property type="molecule type" value="Genomic_DNA"/>
</dbReference>
<gene>
    <name evidence="2" type="ORF">RKE40_19345</name>
</gene>
<proteinExistence type="predicted"/>
<evidence type="ECO:0000256" key="1">
    <source>
        <dbReference type="SAM" id="Phobius"/>
    </source>
</evidence>
<keyword evidence="1" id="KW-0472">Membrane</keyword>
<accession>A0ABU3SCD9</accession>
<dbReference type="Pfam" id="PF04120">
    <property type="entry name" value="Iron_permease"/>
    <property type="match status" value="1"/>
</dbReference>